<organism evidence="2 3">
    <name type="scientific">Cercophora scortea</name>
    <dbReference type="NCBI Taxonomy" id="314031"/>
    <lineage>
        <taxon>Eukaryota</taxon>
        <taxon>Fungi</taxon>
        <taxon>Dikarya</taxon>
        <taxon>Ascomycota</taxon>
        <taxon>Pezizomycotina</taxon>
        <taxon>Sordariomycetes</taxon>
        <taxon>Sordariomycetidae</taxon>
        <taxon>Sordariales</taxon>
        <taxon>Lasiosphaeriaceae</taxon>
        <taxon>Cercophora</taxon>
    </lineage>
</organism>
<name>A0AAE0INI6_9PEZI</name>
<comment type="caution">
    <text evidence="2">The sequence shown here is derived from an EMBL/GenBank/DDBJ whole genome shotgun (WGS) entry which is preliminary data.</text>
</comment>
<feature type="compositionally biased region" description="Low complexity" evidence="1">
    <location>
        <begin position="15"/>
        <end position="26"/>
    </location>
</feature>
<accession>A0AAE0INI6</accession>
<evidence type="ECO:0000256" key="1">
    <source>
        <dbReference type="SAM" id="MobiDB-lite"/>
    </source>
</evidence>
<feature type="region of interest" description="Disordered" evidence="1">
    <location>
        <begin position="1"/>
        <end position="26"/>
    </location>
</feature>
<keyword evidence="3" id="KW-1185">Reference proteome</keyword>
<feature type="compositionally biased region" description="Polar residues" evidence="1">
    <location>
        <begin position="1"/>
        <end position="12"/>
    </location>
</feature>
<protein>
    <submittedName>
        <fullName evidence="2">Uncharacterized protein</fullName>
    </submittedName>
</protein>
<dbReference type="AlphaFoldDB" id="A0AAE0INI6"/>
<evidence type="ECO:0000313" key="3">
    <source>
        <dbReference type="Proteomes" id="UP001286456"/>
    </source>
</evidence>
<sequence length="382" mass="40445">MASSSLSLTAPVTPTPTLSAYAPPTTPPLTTFEPPASCVADDAHLWLVTTSCYLPWPIETPDWLECTMTVAGDPNQQNTDCYGHYGTPPPSPDSTTTYYSGCPAGYTAAGSSITKPFDTTWAGYSYETYDIAATSFTCCPDNYYFTNGGIIGSPYSVTTHNGASYTVTYYPLPSCTAERITRLAGQAVTMSQYWDNRVMDKRDVPVLAERQGAWEGTTLDGVVTKTWDLARDTLYAKEQYYQYTVFHGTHTCYENCEQYFSSSYSITGPYIPGPSSTTTEASATSQSEPSSVQSSGGESVPVPTDGSSSASESSSPLSQVSSSSRRNGAGPTNSTASSGSTLGSPTSTGSLPVPTSGASLLASAKSWAVLGMLMVWIVGLQV</sequence>
<gene>
    <name evidence="2" type="ORF">B0T19DRAFT_185954</name>
</gene>
<feature type="compositionally biased region" description="Low complexity" evidence="1">
    <location>
        <begin position="332"/>
        <end position="350"/>
    </location>
</feature>
<dbReference type="Proteomes" id="UP001286456">
    <property type="component" value="Unassembled WGS sequence"/>
</dbReference>
<feature type="region of interest" description="Disordered" evidence="1">
    <location>
        <begin position="271"/>
        <end position="354"/>
    </location>
</feature>
<feature type="compositionally biased region" description="Low complexity" evidence="1">
    <location>
        <begin position="273"/>
        <end position="324"/>
    </location>
</feature>
<reference evidence="2" key="1">
    <citation type="journal article" date="2023" name="Mol. Phylogenet. Evol.">
        <title>Genome-scale phylogeny and comparative genomics of the fungal order Sordariales.</title>
        <authorList>
            <person name="Hensen N."/>
            <person name="Bonometti L."/>
            <person name="Westerberg I."/>
            <person name="Brannstrom I.O."/>
            <person name="Guillou S."/>
            <person name="Cros-Aarteil S."/>
            <person name="Calhoun S."/>
            <person name="Haridas S."/>
            <person name="Kuo A."/>
            <person name="Mondo S."/>
            <person name="Pangilinan J."/>
            <person name="Riley R."/>
            <person name="LaButti K."/>
            <person name="Andreopoulos B."/>
            <person name="Lipzen A."/>
            <person name="Chen C."/>
            <person name="Yan M."/>
            <person name="Daum C."/>
            <person name="Ng V."/>
            <person name="Clum A."/>
            <person name="Steindorff A."/>
            <person name="Ohm R.A."/>
            <person name="Martin F."/>
            <person name="Silar P."/>
            <person name="Natvig D.O."/>
            <person name="Lalanne C."/>
            <person name="Gautier V."/>
            <person name="Ament-Velasquez S.L."/>
            <person name="Kruys A."/>
            <person name="Hutchinson M.I."/>
            <person name="Powell A.J."/>
            <person name="Barry K."/>
            <person name="Miller A.N."/>
            <person name="Grigoriev I.V."/>
            <person name="Debuchy R."/>
            <person name="Gladieux P."/>
            <person name="Hiltunen Thoren M."/>
            <person name="Johannesson H."/>
        </authorList>
    </citation>
    <scope>NUCLEOTIDE SEQUENCE</scope>
    <source>
        <strain evidence="2">SMH4131-1</strain>
    </source>
</reference>
<reference evidence="2" key="2">
    <citation type="submission" date="2023-06" db="EMBL/GenBank/DDBJ databases">
        <authorList>
            <consortium name="Lawrence Berkeley National Laboratory"/>
            <person name="Haridas S."/>
            <person name="Hensen N."/>
            <person name="Bonometti L."/>
            <person name="Westerberg I."/>
            <person name="Brannstrom I.O."/>
            <person name="Guillou S."/>
            <person name="Cros-Aarteil S."/>
            <person name="Calhoun S."/>
            <person name="Kuo A."/>
            <person name="Mondo S."/>
            <person name="Pangilinan J."/>
            <person name="Riley R."/>
            <person name="Labutti K."/>
            <person name="Andreopoulos B."/>
            <person name="Lipzen A."/>
            <person name="Chen C."/>
            <person name="Yanf M."/>
            <person name="Daum C."/>
            <person name="Ng V."/>
            <person name="Clum A."/>
            <person name="Steindorff A."/>
            <person name="Ohm R."/>
            <person name="Martin F."/>
            <person name="Silar P."/>
            <person name="Natvig D."/>
            <person name="Lalanne C."/>
            <person name="Gautier V."/>
            <person name="Ament-Velasquez S.L."/>
            <person name="Kruys A."/>
            <person name="Hutchinson M.I."/>
            <person name="Powell A.J."/>
            <person name="Barry K."/>
            <person name="Miller A.N."/>
            <person name="Grigoriev I.V."/>
            <person name="Debuchy R."/>
            <person name="Gladieux P."/>
            <person name="Thoren M.H."/>
            <person name="Johannesson H."/>
        </authorList>
    </citation>
    <scope>NUCLEOTIDE SEQUENCE</scope>
    <source>
        <strain evidence="2">SMH4131-1</strain>
    </source>
</reference>
<proteinExistence type="predicted"/>
<evidence type="ECO:0000313" key="2">
    <source>
        <dbReference type="EMBL" id="KAK3328259.1"/>
    </source>
</evidence>
<dbReference type="EMBL" id="JAUEPO010000003">
    <property type="protein sequence ID" value="KAK3328259.1"/>
    <property type="molecule type" value="Genomic_DNA"/>
</dbReference>